<evidence type="ECO:0000256" key="2">
    <source>
        <dbReference type="ARBA" id="ARBA00022692"/>
    </source>
</evidence>
<dbReference type="InterPro" id="IPR002033">
    <property type="entry name" value="TatC"/>
</dbReference>
<protein>
    <recommendedName>
        <fullName evidence="5">Sec-independent protein translocase protein TatC</fullName>
    </recommendedName>
</protein>
<dbReference type="PANTHER" id="PTHR30371:SF0">
    <property type="entry name" value="SEC-INDEPENDENT PROTEIN TRANSLOCASE PROTEIN TATC, CHLOROPLASTIC-RELATED"/>
    <property type="match status" value="1"/>
</dbReference>
<feature type="transmembrane region" description="Helical" evidence="5">
    <location>
        <begin position="238"/>
        <end position="257"/>
    </location>
</feature>
<keyword evidence="4 5" id="KW-0472">Membrane</keyword>
<keyword evidence="2 5" id="KW-0812">Transmembrane</keyword>
<dbReference type="PANTHER" id="PTHR30371">
    <property type="entry name" value="SEC-INDEPENDENT PROTEIN TRANSLOCASE PROTEIN TATC"/>
    <property type="match status" value="1"/>
</dbReference>
<name>A0ABS6SGB7_9SPHN</name>
<dbReference type="HAMAP" id="MF_00902">
    <property type="entry name" value="TatC"/>
    <property type="match status" value="1"/>
</dbReference>
<keyword evidence="7" id="KW-1185">Reference proteome</keyword>
<dbReference type="Pfam" id="PF00902">
    <property type="entry name" value="TatC"/>
    <property type="match status" value="1"/>
</dbReference>
<accession>A0ABS6SGB7</accession>
<evidence type="ECO:0000256" key="4">
    <source>
        <dbReference type="ARBA" id="ARBA00023136"/>
    </source>
</evidence>
<keyword evidence="5" id="KW-0813">Transport</keyword>
<sequence>MAIEPPALVPPANEVDASKAPLLDHLIELRTRLLWSLAALMAAFFIAFYFSDQLLAFLAQPLLTAYDRVGEAPPSSLIYTKLYEAFFTKIKVALFAAFLCAFPVIANQLWGFVAPGLYKNEKRAFLPFLLATPILFFGGAAMAYFIAMPTVYTFMLQMQGTTNGVSLTALPAVGDFLSFTMSIIFAFGACFLVPVALMLLAKVGIINVAQLKSFRRYAIVIAFVIAAVVTPPDVISQFMLAVPMILLYELSIIAITLTQRRSKAGKDAVRTD</sequence>
<dbReference type="EMBL" id="JAGSPA010000003">
    <property type="protein sequence ID" value="MBV7257469.1"/>
    <property type="molecule type" value="Genomic_DNA"/>
</dbReference>
<keyword evidence="5" id="KW-0811">Translocation</keyword>
<comment type="caution">
    <text evidence="6">The sequence shown here is derived from an EMBL/GenBank/DDBJ whole genome shotgun (WGS) entry which is preliminary data.</text>
</comment>
<feature type="transmembrane region" description="Helical" evidence="5">
    <location>
        <begin position="33"/>
        <end position="51"/>
    </location>
</feature>
<proteinExistence type="inferred from homology"/>
<reference evidence="6 7" key="1">
    <citation type="submission" date="2021-04" db="EMBL/GenBank/DDBJ databases">
        <authorList>
            <person name="Pira H."/>
            <person name="Risdian C."/>
            <person name="Wink J."/>
        </authorList>
    </citation>
    <scope>NUCLEOTIDE SEQUENCE [LARGE SCALE GENOMIC DNA]</scope>
    <source>
        <strain evidence="6 7">WHA3</strain>
    </source>
</reference>
<dbReference type="RefSeq" id="WP_218446329.1">
    <property type="nucleotide sequence ID" value="NZ_JAGSPA010000003.1"/>
</dbReference>
<keyword evidence="5" id="KW-1003">Cell membrane</keyword>
<dbReference type="Proteomes" id="UP000722336">
    <property type="component" value="Unassembled WGS sequence"/>
</dbReference>
<comment type="similarity">
    <text evidence="5">Belongs to the TatC family.</text>
</comment>
<feature type="transmembrane region" description="Helical" evidence="5">
    <location>
        <begin position="92"/>
        <end position="113"/>
    </location>
</feature>
<evidence type="ECO:0000256" key="5">
    <source>
        <dbReference type="HAMAP-Rule" id="MF_00902"/>
    </source>
</evidence>
<feature type="transmembrane region" description="Helical" evidence="5">
    <location>
        <begin position="125"/>
        <end position="147"/>
    </location>
</feature>
<evidence type="ECO:0000313" key="6">
    <source>
        <dbReference type="EMBL" id="MBV7257469.1"/>
    </source>
</evidence>
<keyword evidence="5" id="KW-0653">Protein transport</keyword>
<feature type="transmembrane region" description="Helical" evidence="5">
    <location>
        <begin position="213"/>
        <end position="232"/>
    </location>
</feature>
<dbReference type="NCBIfam" id="TIGR00945">
    <property type="entry name" value="tatC"/>
    <property type="match status" value="1"/>
</dbReference>
<gene>
    <name evidence="5 6" type="primary">tatC</name>
    <name evidence="6" type="ORF">KCG44_11795</name>
</gene>
<keyword evidence="3 5" id="KW-1133">Transmembrane helix</keyword>
<evidence type="ECO:0000256" key="3">
    <source>
        <dbReference type="ARBA" id="ARBA00022989"/>
    </source>
</evidence>
<comment type="subcellular location">
    <subcellularLocation>
        <location evidence="5">Cell membrane</location>
        <topology evidence="5">Multi-pass membrane protein</topology>
    </subcellularLocation>
    <subcellularLocation>
        <location evidence="1">Membrane</location>
        <topology evidence="1">Multi-pass membrane protein</topology>
    </subcellularLocation>
</comment>
<comment type="function">
    <text evidence="5">Part of the twin-arginine translocation (Tat) system that transports large folded proteins containing a characteristic twin-arginine motif in their signal peptide across membranes. Together with TatB, TatC is part of a receptor directly interacting with Tat signal peptides.</text>
</comment>
<evidence type="ECO:0000313" key="7">
    <source>
        <dbReference type="Proteomes" id="UP000722336"/>
    </source>
</evidence>
<organism evidence="6 7">
    <name type="scientific">Pacificimonas pallii</name>
    <dbReference type="NCBI Taxonomy" id="2827236"/>
    <lineage>
        <taxon>Bacteria</taxon>
        <taxon>Pseudomonadati</taxon>
        <taxon>Pseudomonadota</taxon>
        <taxon>Alphaproteobacteria</taxon>
        <taxon>Sphingomonadales</taxon>
        <taxon>Sphingosinicellaceae</taxon>
        <taxon>Pacificimonas</taxon>
    </lineage>
</organism>
<comment type="subunit">
    <text evidence="5">The Tat system comprises two distinct complexes: a TatABC complex, containing multiple copies of TatA, TatB and TatC subunits, and a separate TatA complex, containing only TatA subunits. Substrates initially bind to the TatABC complex, which probably triggers association of the separate TatA complex to form the active translocon.</text>
</comment>
<evidence type="ECO:0000256" key="1">
    <source>
        <dbReference type="ARBA" id="ARBA00004141"/>
    </source>
</evidence>
<feature type="transmembrane region" description="Helical" evidence="5">
    <location>
        <begin position="176"/>
        <end position="201"/>
    </location>
</feature>